<evidence type="ECO:0000256" key="7">
    <source>
        <dbReference type="ARBA" id="ARBA00022989"/>
    </source>
</evidence>
<dbReference type="AlphaFoldDB" id="A0A6A4RXH8"/>
<dbReference type="GO" id="GO:0006915">
    <property type="term" value="P:apoptotic process"/>
    <property type="evidence" value="ECO:0007669"/>
    <property type="project" value="UniProtKB-KW"/>
</dbReference>
<comment type="subcellular location">
    <subcellularLocation>
        <location evidence="1">Endoplasmic reticulum membrane</location>
        <topology evidence="1">Multi-pass membrane protein</topology>
    </subcellularLocation>
</comment>
<sequence>MGGREEGKEERRRRRLREEPDRQEERQRGEESPRRVQPAGQTDSCHPPGVGSCLMCNSSRSERGEAADPLPQSCVMIDPLHRNLQSSVAFVHNGAETMPPIKMSETVYESLEKMGKKQNKEQVPPPAEPQNKKPSTSKPAKKSHSSNTVAPAATHKSLEEAFKALDVGDLKQQLARSQTLFPDNPSVWVKDLAGYLNLNLTAPETEPTLSSYTHGLIGRCSDILPDFFDHCVYTMLRELDRQTGEPLHGYRVCIQAILQDKPRIATQNLPEYFELLRSVKNRPVKCLTIMWVLGQAGFYDLSQGLRVWLDIMLPVLEVKSLSAYAIAYLDRLLLLHANLTKGFGIMGPKDFFPLLDFAFMPKNALSSSLQEQLRRLYPRLKVLAFGAKPESTLHTYLPSFLSRATSHCPNEMKRELRNNLEETIQSFKVTNEEMRGVIQSQELQECNNLCQNLQVKMRGRGFPWSRLLMVLFVFAAGFIAQDVRSHGSFADSTTARYLRDSGVTGVSQQAWSKITVYTKQGFSWMETNTPYYYSECARVLGPLMEQGVEKTKGAAVLLSDNTTQFILWVKVKTPLVIEWVNTNTPDSVFEVLAYLKELLLLLHQNYVLPALAYISDLLLRAWTNLQDSCNGEVSVSCLQGHALSFTNSTWQLLQHTTSSIKTWAQELLTRA</sequence>
<name>A0A6A4RXH8_SCOMX</name>
<evidence type="ECO:0000256" key="1">
    <source>
        <dbReference type="ARBA" id="ARBA00004477"/>
    </source>
</evidence>
<dbReference type="PANTHER" id="PTHR13448">
    <property type="entry name" value="TRANSMEMBRANE PROTEIN 214"/>
    <property type="match status" value="1"/>
</dbReference>
<dbReference type="Pfam" id="PF10151">
    <property type="entry name" value="TMEM214"/>
    <property type="match status" value="2"/>
</dbReference>
<comment type="subunit">
    <text evidence="3">Constitutively interacts with CASP4; required for the localization of procaspase 4 to the ER.</text>
</comment>
<evidence type="ECO:0000256" key="9">
    <source>
        <dbReference type="ARBA" id="ARBA00023180"/>
    </source>
</evidence>
<keyword evidence="9" id="KW-0325">Glycoprotein</keyword>
<keyword evidence="7" id="KW-1133">Transmembrane helix</keyword>
<protein>
    <recommendedName>
        <fullName evidence="14">Transmembrane protein 214</fullName>
    </recommendedName>
</protein>
<reference evidence="12 13" key="1">
    <citation type="submission" date="2019-06" db="EMBL/GenBank/DDBJ databases">
        <title>Draft genomes of female and male turbot (Scophthalmus maximus).</title>
        <authorList>
            <person name="Xu H."/>
            <person name="Xu X.-W."/>
            <person name="Shao C."/>
            <person name="Chen S."/>
        </authorList>
    </citation>
    <scope>NUCLEOTIDE SEQUENCE [LARGE SCALE GENOMIC DNA]</scope>
    <source>
        <strain evidence="12">Ysfricsl-2016a</strain>
        <tissue evidence="12">Blood</tissue>
    </source>
</reference>
<feature type="region of interest" description="Disordered" evidence="11">
    <location>
        <begin position="1"/>
        <end position="67"/>
    </location>
</feature>
<comment type="similarity">
    <text evidence="2">Belongs to the TMEM214 family.</text>
</comment>
<evidence type="ECO:0000256" key="3">
    <source>
        <dbReference type="ARBA" id="ARBA00011720"/>
    </source>
</evidence>
<keyword evidence="6" id="KW-0256">Endoplasmic reticulum</keyword>
<evidence type="ECO:0000256" key="5">
    <source>
        <dbReference type="ARBA" id="ARBA00022703"/>
    </source>
</evidence>
<dbReference type="InterPro" id="IPR019308">
    <property type="entry name" value="TMEM214"/>
</dbReference>
<evidence type="ECO:0000313" key="12">
    <source>
        <dbReference type="EMBL" id="KAF0023812.1"/>
    </source>
</evidence>
<evidence type="ECO:0000313" key="13">
    <source>
        <dbReference type="Proteomes" id="UP000438429"/>
    </source>
</evidence>
<feature type="compositionally biased region" description="Basic and acidic residues" evidence="11">
    <location>
        <begin position="1"/>
        <end position="34"/>
    </location>
</feature>
<gene>
    <name evidence="12" type="ORF">F2P81_024442</name>
</gene>
<organism evidence="12 13">
    <name type="scientific">Scophthalmus maximus</name>
    <name type="common">Turbot</name>
    <name type="synonym">Psetta maxima</name>
    <dbReference type="NCBI Taxonomy" id="52904"/>
    <lineage>
        <taxon>Eukaryota</taxon>
        <taxon>Metazoa</taxon>
        <taxon>Chordata</taxon>
        <taxon>Craniata</taxon>
        <taxon>Vertebrata</taxon>
        <taxon>Euteleostomi</taxon>
        <taxon>Actinopterygii</taxon>
        <taxon>Neopterygii</taxon>
        <taxon>Teleostei</taxon>
        <taxon>Neoteleostei</taxon>
        <taxon>Acanthomorphata</taxon>
        <taxon>Carangaria</taxon>
        <taxon>Pleuronectiformes</taxon>
        <taxon>Pleuronectoidei</taxon>
        <taxon>Scophthalmidae</taxon>
        <taxon>Scophthalmus</taxon>
    </lineage>
</organism>
<evidence type="ECO:0000256" key="8">
    <source>
        <dbReference type="ARBA" id="ARBA00023136"/>
    </source>
</evidence>
<comment type="caution">
    <text evidence="12">The sequence shown here is derived from an EMBL/GenBank/DDBJ whole genome shotgun (WGS) entry which is preliminary data.</text>
</comment>
<evidence type="ECO:0000256" key="11">
    <source>
        <dbReference type="SAM" id="MobiDB-lite"/>
    </source>
</evidence>
<dbReference type="GO" id="GO:0005794">
    <property type="term" value="C:Golgi apparatus"/>
    <property type="evidence" value="ECO:0007669"/>
    <property type="project" value="TreeGrafter"/>
</dbReference>
<dbReference type="PANTHER" id="PTHR13448:SF0">
    <property type="entry name" value="TRANSMEMBRANE PROTEIN 214"/>
    <property type="match status" value="1"/>
</dbReference>
<evidence type="ECO:0000256" key="2">
    <source>
        <dbReference type="ARBA" id="ARBA00007984"/>
    </source>
</evidence>
<comment type="function">
    <text evidence="10">Critical mediator, in cooperation with CASP4, of endoplasmic reticulum-stress induced apoptosis. Required or the activation of CASP4 following endoplasmic reticulum stress.</text>
</comment>
<keyword evidence="5" id="KW-0053">Apoptosis</keyword>
<dbReference type="EMBL" id="VEVO01000022">
    <property type="protein sequence ID" value="KAF0023812.1"/>
    <property type="molecule type" value="Genomic_DNA"/>
</dbReference>
<keyword evidence="4" id="KW-0812">Transmembrane</keyword>
<feature type="compositionally biased region" description="Basic and acidic residues" evidence="11">
    <location>
        <begin position="110"/>
        <end position="120"/>
    </location>
</feature>
<evidence type="ECO:0000256" key="4">
    <source>
        <dbReference type="ARBA" id="ARBA00022692"/>
    </source>
</evidence>
<evidence type="ECO:0000256" key="6">
    <source>
        <dbReference type="ARBA" id="ARBA00022824"/>
    </source>
</evidence>
<keyword evidence="8" id="KW-0472">Membrane</keyword>
<proteinExistence type="inferred from homology"/>
<evidence type="ECO:0008006" key="14">
    <source>
        <dbReference type="Google" id="ProtNLM"/>
    </source>
</evidence>
<accession>A0A6A4RXH8</accession>
<evidence type="ECO:0000256" key="10">
    <source>
        <dbReference type="ARBA" id="ARBA00024938"/>
    </source>
</evidence>
<dbReference type="Proteomes" id="UP000438429">
    <property type="component" value="Unassembled WGS sequence"/>
</dbReference>
<feature type="region of interest" description="Disordered" evidence="11">
    <location>
        <begin position="109"/>
        <end position="153"/>
    </location>
</feature>
<dbReference type="GO" id="GO:0005789">
    <property type="term" value="C:endoplasmic reticulum membrane"/>
    <property type="evidence" value="ECO:0007669"/>
    <property type="project" value="UniProtKB-SubCell"/>
</dbReference>